<protein>
    <submittedName>
        <fullName evidence="2">Uncharacterized protein</fullName>
    </submittedName>
</protein>
<feature type="region of interest" description="Disordered" evidence="1">
    <location>
        <begin position="1"/>
        <end position="149"/>
    </location>
</feature>
<evidence type="ECO:0000313" key="2">
    <source>
        <dbReference type="EMBL" id="PVD18442.1"/>
    </source>
</evidence>
<feature type="compositionally biased region" description="Polar residues" evidence="1">
    <location>
        <begin position="262"/>
        <end position="289"/>
    </location>
</feature>
<keyword evidence="3" id="KW-1185">Reference proteome</keyword>
<comment type="caution">
    <text evidence="2">The sequence shown here is derived from an EMBL/GenBank/DDBJ whole genome shotgun (WGS) entry which is preliminary data.</text>
</comment>
<feature type="compositionally biased region" description="Basic and acidic residues" evidence="1">
    <location>
        <begin position="14"/>
        <end position="25"/>
    </location>
</feature>
<dbReference type="EMBL" id="PZQS01000014">
    <property type="protein sequence ID" value="PVD18442.1"/>
    <property type="molecule type" value="Genomic_DNA"/>
</dbReference>
<dbReference type="AlphaFoldDB" id="A0A2T7NBB9"/>
<reference evidence="2 3" key="1">
    <citation type="submission" date="2018-04" db="EMBL/GenBank/DDBJ databases">
        <title>The genome of golden apple snail Pomacea canaliculata provides insight into stress tolerance and invasive adaptation.</title>
        <authorList>
            <person name="Liu C."/>
            <person name="Liu B."/>
            <person name="Ren Y."/>
            <person name="Zhang Y."/>
            <person name="Wang H."/>
            <person name="Li S."/>
            <person name="Jiang F."/>
            <person name="Yin L."/>
            <person name="Zhang G."/>
            <person name="Qian W."/>
            <person name="Fan W."/>
        </authorList>
    </citation>
    <scope>NUCLEOTIDE SEQUENCE [LARGE SCALE GENOMIC DNA]</scope>
    <source>
        <strain evidence="2">SZHN2017</strain>
        <tissue evidence="2">Muscle</tissue>
    </source>
</reference>
<evidence type="ECO:0000256" key="1">
    <source>
        <dbReference type="SAM" id="MobiDB-lite"/>
    </source>
</evidence>
<feature type="compositionally biased region" description="Polar residues" evidence="1">
    <location>
        <begin position="123"/>
        <end position="145"/>
    </location>
</feature>
<feature type="compositionally biased region" description="Basic residues" evidence="1">
    <location>
        <begin position="106"/>
        <end position="122"/>
    </location>
</feature>
<proteinExistence type="predicted"/>
<name>A0A2T7NBB9_POMCA</name>
<accession>A0A2T7NBB9</accession>
<feature type="compositionally biased region" description="Acidic residues" evidence="1">
    <location>
        <begin position="33"/>
        <end position="44"/>
    </location>
</feature>
<feature type="compositionally biased region" description="Basic residues" evidence="1">
    <location>
        <begin position="245"/>
        <end position="254"/>
    </location>
</feature>
<sequence>MERWSPKPSASELPESRDSDGDDLTRTGSGSEETGEEGLTEMQEELSSGEAKLSSSEQHEGTEPDSSLLEDDPSGSGASWQQEVKVDSVTTVYRTPRQPEGLAKTSKTKKIEKHSSRSKNKKASSTTSLSVNTTRLSDNQENQTVVDYETQNKEKVGIYAKGNQPLDEESGKTYVEVSLLSPSSTTVRSNTEDKYIPETTIWSLSNITPYYTKEAGEDQDANSNHYRGEENEENVYPTETQSPLKKTKSQKKSSRTSDQSSPASYKPSTNGIQKKSEVTETTLSINNRVNEPATEQEADSHLKEETDSTSYYYENVEDAQEEEEREEANLFPNELGEWSTLQPWGSGCSKPFYGSQFCTSIIMTTQLGHRDSECRGLRSYVSCLRALMDACEIFHYLRQYQAPSNTL</sequence>
<dbReference type="Proteomes" id="UP000245119">
    <property type="component" value="Linkage Group LG14"/>
</dbReference>
<organism evidence="2 3">
    <name type="scientific">Pomacea canaliculata</name>
    <name type="common">Golden apple snail</name>
    <dbReference type="NCBI Taxonomy" id="400727"/>
    <lineage>
        <taxon>Eukaryota</taxon>
        <taxon>Metazoa</taxon>
        <taxon>Spiralia</taxon>
        <taxon>Lophotrochozoa</taxon>
        <taxon>Mollusca</taxon>
        <taxon>Gastropoda</taxon>
        <taxon>Caenogastropoda</taxon>
        <taxon>Architaenioglossa</taxon>
        <taxon>Ampullarioidea</taxon>
        <taxon>Ampullariidae</taxon>
        <taxon>Pomacea</taxon>
    </lineage>
</organism>
<feature type="region of interest" description="Disordered" evidence="1">
    <location>
        <begin position="213"/>
        <end position="310"/>
    </location>
</feature>
<feature type="compositionally biased region" description="Polar residues" evidence="1">
    <location>
        <begin position="76"/>
        <end position="93"/>
    </location>
</feature>
<gene>
    <name evidence="2" type="ORF">C0Q70_20991</name>
</gene>
<evidence type="ECO:0000313" key="3">
    <source>
        <dbReference type="Proteomes" id="UP000245119"/>
    </source>
</evidence>